<accession>A0A835IMT9</accession>
<evidence type="ECO:0000256" key="1">
    <source>
        <dbReference type="ARBA" id="ARBA00023004"/>
    </source>
</evidence>
<feature type="non-terminal residue" evidence="4">
    <location>
        <position position="149"/>
    </location>
</feature>
<proteinExistence type="predicted"/>
<organism evidence="4 5">
    <name type="scientific">Coptis chinensis</name>
    <dbReference type="NCBI Taxonomy" id="261450"/>
    <lineage>
        <taxon>Eukaryota</taxon>
        <taxon>Viridiplantae</taxon>
        <taxon>Streptophyta</taxon>
        <taxon>Embryophyta</taxon>
        <taxon>Tracheophyta</taxon>
        <taxon>Spermatophyta</taxon>
        <taxon>Magnoliopsida</taxon>
        <taxon>Ranunculales</taxon>
        <taxon>Ranunculaceae</taxon>
        <taxon>Coptidoideae</taxon>
        <taxon>Coptis</taxon>
    </lineage>
</organism>
<evidence type="ECO:0000256" key="2">
    <source>
        <dbReference type="ARBA" id="ARBA00023014"/>
    </source>
</evidence>
<dbReference type="OrthoDB" id="1927520at2759"/>
<protein>
    <recommendedName>
        <fullName evidence="3">Phosphoadenosine phosphosulphate reductase domain-containing protein</fullName>
    </recommendedName>
</protein>
<sequence>MLQKFPHSNDVDEEFQDLMDASEKGRKEERPIKLLLHNLGELGYQVFEGVDGGVGSLIKWNPVANVDGRDIWNFLRAMDVLVNTLHSQGYVSIGCEPCTTAILPGQHEREGRWWWEDTKAKECGLHKGNIKQEYVEQANGAALTNGNAI</sequence>
<dbReference type="EMBL" id="JADFTS010000002">
    <property type="protein sequence ID" value="KAF9619127.1"/>
    <property type="molecule type" value="Genomic_DNA"/>
</dbReference>
<dbReference type="SUPFAM" id="SSF52402">
    <property type="entry name" value="Adenine nucleotide alpha hydrolases-like"/>
    <property type="match status" value="1"/>
</dbReference>
<dbReference type="AlphaFoldDB" id="A0A835IMT9"/>
<feature type="domain" description="Phosphoadenosine phosphosulphate reductase" evidence="3">
    <location>
        <begin position="50"/>
        <end position="100"/>
    </location>
</feature>
<dbReference type="Proteomes" id="UP000631114">
    <property type="component" value="Unassembled WGS sequence"/>
</dbReference>
<dbReference type="PANTHER" id="PTHR46482:SF9">
    <property type="entry name" value="5'-ADENYLYLSULFATE REDUCTASE 1, CHLOROPLASTIC"/>
    <property type="match status" value="1"/>
</dbReference>
<dbReference type="Pfam" id="PF01507">
    <property type="entry name" value="PAPS_reduct"/>
    <property type="match status" value="1"/>
</dbReference>
<keyword evidence="1" id="KW-0408">Iron</keyword>
<keyword evidence="2" id="KW-0479">Metal-binding</keyword>
<gene>
    <name evidence="4" type="ORF">IFM89_005141</name>
</gene>
<dbReference type="InterPro" id="IPR002500">
    <property type="entry name" value="PAPS_reduct_dom"/>
</dbReference>
<reference evidence="4 5" key="1">
    <citation type="submission" date="2020-10" db="EMBL/GenBank/DDBJ databases">
        <title>The Coptis chinensis genome and diversification of protoberbering-type alkaloids.</title>
        <authorList>
            <person name="Wang B."/>
            <person name="Shu S."/>
            <person name="Song C."/>
            <person name="Liu Y."/>
        </authorList>
    </citation>
    <scope>NUCLEOTIDE SEQUENCE [LARGE SCALE GENOMIC DNA]</scope>
    <source>
        <strain evidence="4">HL-2020</strain>
        <tissue evidence="4">Leaf</tissue>
    </source>
</reference>
<dbReference type="GO" id="GO:0051536">
    <property type="term" value="F:iron-sulfur cluster binding"/>
    <property type="evidence" value="ECO:0007669"/>
    <property type="project" value="UniProtKB-KW"/>
</dbReference>
<evidence type="ECO:0000313" key="5">
    <source>
        <dbReference type="Proteomes" id="UP000631114"/>
    </source>
</evidence>
<dbReference type="PANTHER" id="PTHR46482">
    <property type="entry name" value="5'-ADENYLYLSULFATE REDUCTASE 3, CHLOROPLASTIC"/>
    <property type="match status" value="1"/>
</dbReference>
<keyword evidence="5" id="KW-1185">Reference proteome</keyword>
<dbReference type="InterPro" id="IPR014729">
    <property type="entry name" value="Rossmann-like_a/b/a_fold"/>
</dbReference>
<dbReference type="Gene3D" id="3.40.50.620">
    <property type="entry name" value="HUPs"/>
    <property type="match status" value="1"/>
</dbReference>
<evidence type="ECO:0000313" key="4">
    <source>
        <dbReference type="EMBL" id="KAF9619127.1"/>
    </source>
</evidence>
<evidence type="ECO:0000259" key="3">
    <source>
        <dbReference type="Pfam" id="PF01507"/>
    </source>
</evidence>
<comment type="caution">
    <text evidence="4">The sequence shown here is derived from an EMBL/GenBank/DDBJ whole genome shotgun (WGS) entry which is preliminary data.</text>
</comment>
<name>A0A835IMT9_9MAGN</name>
<dbReference type="GO" id="GO:0003824">
    <property type="term" value="F:catalytic activity"/>
    <property type="evidence" value="ECO:0007669"/>
    <property type="project" value="InterPro"/>
</dbReference>
<keyword evidence="2" id="KW-0411">Iron-sulfur</keyword>